<organism evidence="1 2">
    <name type="scientific">Parabacteroides distasonis str. 3776 D15 i</name>
    <dbReference type="NCBI Taxonomy" id="1339342"/>
    <lineage>
        <taxon>Bacteria</taxon>
        <taxon>Pseudomonadati</taxon>
        <taxon>Bacteroidota</taxon>
        <taxon>Bacteroidia</taxon>
        <taxon>Bacteroidales</taxon>
        <taxon>Tannerellaceae</taxon>
        <taxon>Parabacteroides</taxon>
    </lineage>
</organism>
<gene>
    <name evidence="1" type="ORF">M091_0043</name>
</gene>
<proteinExistence type="predicted"/>
<comment type="caution">
    <text evidence="1">The sequence shown here is derived from an EMBL/GenBank/DDBJ whole genome shotgun (WGS) entry which is preliminary data.</text>
</comment>
<protein>
    <submittedName>
        <fullName evidence="1">Uncharacterized protein</fullName>
    </submittedName>
</protein>
<evidence type="ECO:0000313" key="2">
    <source>
        <dbReference type="Proteomes" id="UP000027850"/>
    </source>
</evidence>
<evidence type="ECO:0000313" key="1">
    <source>
        <dbReference type="EMBL" id="KDS37999.1"/>
    </source>
</evidence>
<dbReference type="AlphaFoldDB" id="A0AB34LED3"/>
<name>A0AB34LED3_PARDI</name>
<reference evidence="1 2" key="1">
    <citation type="submission" date="2014-04" db="EMBL/GenBank/DDBJ databases">
        <authorList>
            <person name="Sears C."/>
            <person name="Carroll K."/>
            <person name="Sack B.R."/>
            <person name="Qadri F."/>
            <person name="Myers L.L."/>
            <person name="Chung G.-T."/>
            <person name="Escheverria P."/>
            <person name="Fraser C.M."/>
            <person name="Sadzewicz L."/>
            <person name="Shefchek K.A."/>
            <person name="Tallon L."/>
            <person name="Das S.P."/>
            <person name="Daugherty S."/>
            <person name="Mongodin E.F."/>
        </authorList>
    </citation>
    <scope>NUCLEOTIDE SEQUENCE [LARGE SCALE GENOMIC DNA]</scope>
    <source>
        <strain evidence="1 2">3776 D15 i</strain>
    </source>
</reference>
<accession>A0AB34LED3</accession>
<sequence>MLYFSIGLKYLINSADCPKLLTGTKKNLSETAKTISETEFLNIENKLI</sequence>
<dbReference type="Proteomes" id="UP000027850">
    <property type="component" value="Unassembled WGS sequence"/>
</dbReference>
<dbReference type="EMBL" id="JNHK01000087">
    <property type="protein sequence ID" value="KDS37999.1"/>
    <property type="molecule type" value="Genomic_DNA"/>
</dbReference>